<dbReference type="EMBL" id="JASNWA010000004">
    <property type="protein sequence ID" value="KAK3176093.1"/>
    <property type="molecule type" value="Genomic_DNA"/>
</dbReference>
<evidence type="ECO:0000256" key="1">
    <source>
        <dbReference type="ARBA" id="ARBA00025758"/>
    </source>
</evidence>
<dbReference type="Pfam" id="PF04938">
    <property type="entry name" value="SIP1"/>
    <property type="match status" value="1"/>
</dbReference>
<gene>
    <name evidence="3" type="ORF">OEA41_007415</name>
</gene>
<feature type="compositionally biased region" description="Basic and acidic residues" evidence="2">
    <location>
        <begin position="366"/>
        <end position="375"/>
    </location>
</feature>
<dbReference type="GO" id="GO:0000387">
    <property type="term" value="P:spliceosomal snRNP assembly"/>
    <property type="evidence" value="ECO:0007669"/>
    <property type="project" value="InterPro"/>
</dbReference>
<name>A0AAD9ZDM6_9LECA</name>
<keyword evidence="4" id="KW-1185">Reference proteome</keyword>
<feature type="region of interest" description="Disordered" evidence="2">
    <location>
        <begin position="1"/>
        <end position="53"/>
    </location>
</feature>
<proteinExistence type="inferred from homology"/>
<evidence type="ECO:0000256" key="2">
    <source>
        <dbReference type="SAM" id="MobiDB-lite"/>
    </source>
</evidence>
<sequence length="424" mass="46469">MAKRKHPDSQPNDGLYNKRSRLNQADGSDDSPSSQAKIDPTYGQRGAFPGLDDNVEDGLFYGPASDGLQYLRMVRSEAKTVPNLLVAPSSPTSHSQRENLYEDYPQGYYADGAYTALPIPSSNGARPKHDQEDDIDPQEAYYTSLCARFEELSSILQTPPLPPDANLIGQPLSWWNSSHWRNRILKTTPQMSKLAEFPQDMIIRGLEVLETVLDSGNLRSGKGKNVGAWAWGLLGRCREVGQMGSEEVGVLRSLGKRAVWLLRRIAAGEAVGGEEDEEGEEPEVDGQTEEQDDEEGEVEDGEQDELADEEEGILTNSDEATDGVPGLTSHNGGQDGALEKIKGRMLTTLDSTQGVEPDIGSLTRANDPDTQHEEGNEPAEPARTSDSENVHATLDMLVTIVGKFYGQKDLLDGRLLWDEIDSTQ</sequence>
<dbReference type="AlphaFoldDB" id="A0AAD9ZDM6"/>
<dbReference type="Proteomes" id="UP001276659">
    <property type="component" value="Unassembled WGS sequence"/>
</dbReference>
<dbReference type="InterPro" id="IPR035426">
    <property type="entry name" value="Gemin2/Brr1"/>
</dbReference>
<accession>A0AAD9ZDM6</accession>
<evidence type="ECO:0000313" key="3">
    <source>
        <dbReference type="EMBL" id="KAK3176093.1"/>
    </source>
</evidence>
<reference evidence="3" key="1">
    <citation type="submission" date="2022-11" db="EMBL/GenBank/DDBJ databases">
        <title>Chromosomal genome sequence assembly and mating type (MAT) locus characterization of the leprose asexual lichenized fungus Lepraria neglecta (Nyl.) Erichsen.</title>
        <authorList>
            <person name="Allen J.L."/>
            <person name="Pfeffer B."/>
        </authorList>
    </citation>
    <scope>NUCLEOTIDE SEQUENCE</scope>
    <source>
        <strain evidence="3">Allen 5258</strain>
    </source>
</reference>
<protein>
    <submittedName>
        <fullName evidence="3">Uncharacterized protein</fullName>
    </submittedName>
</protein>
<feature type="compositionally biased region" description="Acidic residues" evidence="2">
    <location>
        <begin position="272"/>
        <end position="312"/>
    </location>
</feature>
<dbReference type="GO" id="GO:0005634">
    <property type="term" value="C:nucleus"/>
    <property type="evidence" value="ECO:0007669"/>
    <property type="project" value="TreeGrafter"/>
</dbReference>
<dbReference type="GO" id="GO:0032797">
    <property type="term" value="C:SMN complex"/>
    <property type="evidence" value="ECO:0007669"/>
    <property type="project" value="TreeGrafter"/>
</dbReference>
<dbReference type="PANTHER" id="PTHR12794">
    <property type="entry name" value="GEMIN2"/>
    <property type="match status" value="1"/>
</dbReference>
<dbReference type="Gene3D" id="1.20.58.1070">
    <property type="match status" value="1"/>
</dbReference>
<dbReference type="PANTHER" id="PTHR12794:SF0">
    <property type="entry name" value="GEM-ASSOCIATED PROTEIN 2"/>
    <property type="match status" value="1"/>
</dbReference>
<feature type="region of interest" description="Disordered" evidence="2">
    <location>
        <begin position="270"/>
        <end position="388"/>
    </location>
</feature>
<evidence type="ECO:0000313" key="4">
    <source>
        <dbReference type="Proteomes" id="UP001276659"/>
    </source>
</evidence>
<comment type="caution">
    <text evidence="3">The sequence shown here is derived from an EMBL/GenBank/DDBJ whole genome shotgun (WGS) entry which is preliminary data.</text>
</comment>
<feature type="compositionally biased region" description="Polar residues" evidence="2">
    <location>
        <begin position="22"/>
        <end position="36"/>
    </location>
</feature>
<organism evidence="3 4">
    <name type="scientific">Lepraria neglecta</name>
    <dbReference type="NCBI Taxonomy" id="209136"/>
    <lineage>
        <taxon>Eukaryota</taxon>
        <taxon>Fungi</taxon>
        <taxon>Dikarya</taxon>
        <taxon>Ascomycota</taxon>
        <taxon>Pezizomycotina</taxon>
        <taxon>Lecanoromycetes</taxon>
        <taxon>OSLEUM clade</taxon>
        <taxon>Lecanoromycetidae</taxon>
        <taxon>Lecanorales</taxon>
        <taxon>Lecanorineae</taxon>
        <taxon>Stereocaulaceae</taxon>
        <taxon>Lepraria</taxon>
    </lineage>
</organism>
<comment type="similarity">
    <text evidence="1">Belongs to the gemin-2 family.</text>
</comment>